<name>A0A7W8ZX01_9MICO</name>
<dbReference type="AlphaFoldDB" id="A0A7W8ZX01"/>
<evidence type="ECO:0000259" key="2">
    <source>
        <dbReference type="PROSITE" id="PS51708"/>
    </source>
</evidence>
<dbReference type="InterPro" id="IPR038186">
    <property type="entry name" value="CHAD_dom_sf"/>
</dbReference>
<protein>
    <submittedName>
        <fullName evidence="3">CHAD domain-containing protein</fullName>
    </submittedName>
</protein>
<organism evidence="3 4">
    <name type="scientific">Cryobacterium roopkundense</name>
    <dbReference type="NCBI Taxonomy" id="1001240"/>
    <lineage>
        <taxon>Bacteria</taxon>
        <taxon>Bacillati</taxon>
        <taxon>Actinomycetota</taxon>
        <taxon>Actinomycetes</taxon>
        <taxon>Micrococcales</taxon>
        <taxon>Microbacteriaceae</taxon>
        <taxon>Cryobacterium</taxon>
    </lineage>
</organism>
<sequence>MDTSSGREIELKFDVDDSAEVSGLQNLPGVAGVEHPREHHLEAVYFDTSDLVLAAHHVTLRRRAGGDDAGWHLKLPIGDSERQEIHAPLAGESLVVPDALARLVRVHVRDRALVAVALVRTRRVVHRLFGPDGEALADVCDDRVEADRLVPEPAHTSWREWELELIVAPVDLLEAGRQLFHSLGIRSSAHASKLARALGDRFPIEPAPAPVATRSGAVATVLLAYAHEQIGALTAQDPRVRDDKPDAVHKMRVATRRLRSALATYGDLLADEEGTTHLRRELRWLAGVLGEARDEHVQQERLGALITSEPHELLLGPVAERVAGQFAVQASAARQTLLDVLDHARYYRLLDDLDAWLAAPRFTNVAYRSARKVVPELLEHDWKDLWAAVRAVAHAPVGREHDLALHEVRKRAKRLRYAAETALPIARKSSRRLALSAQELQTILGEHQDSVIARDLLLHRSAVEAYLHGENTFTYGRLHAKEEATGADAEARFRRAWKDFPRPE</sequence>
<evidence type="ECO:0000313" key="4">
    <source>
        <dbReference type="Proteomes" id="UP000561726"/>
    </source>
</evidence>
<feature type="domain" description="CYTH" evidence="1">
    <location>
        <begin position="6"/>
        <end position="201"/>
    </location>
</feature>
<gene>
    <name evidence="3" type="ORF">BJ997_002304</name>
</gene>
<dbReference type="InterPro" id="IPR023577">
    <property type="entry name" value="CYTH_domain"/>
</dbReference>
<dbReference type="PANTHER" id="PTHR39339:SF1">
    <property type="entry name" value="CHAD DOMAIN-CONTAINING PROTEIN"/>
    <property type="match status" value="1"/>
</dbReference>
<feature type="domain" description="CHAD" evidence="2">
    <location>
        <begin position="215"/>
        <end position="502"/>
    </location>
</feature>
<dbReference type="SMART" id="SM01118">
    <property type="entry name" value="CYTH"/>
    <property type="match status" value="1"/>
</dbReference>
<dbReference type="RefSeq" id="WP_035837768.1">
    <property type="nucleotide sequence ID" value="NZ_JACHBQ010000001.1"/>
</dbReference>
<accession>A0A7W8ZX01</accession>
<proteinExistence type="predicted"/>
<dbReference type="PROSITE" id="PS51707">
    <property type="entry name" value="CYTH"/>
    <property type="match status" value="1"/>
</dbReference>
<dbReference type="InterPro" id="IPR033469">
    <property type="entry name" value="CYTH-like_dom_sf"/>
</dbReference>
<dbReference type="Gene3D" id="2.40.320.10">
    <property type="entry name" value="Hypothetical Protein Pfu-838710-001"/>
    <property type="match status" value="1"/>
</dbReference>
<dbReference type="Proteomes" id="UP000561726">
    <property type="component" value="Unassembled WGS sequence"/>
</dbReference>
<dbReference type="PROSITE" id="PS51708">
    <property type="entry name" value="CHAD"/>
    <property type="match status" value="1"/>
</dbReference>
<evidence type="ECO:0000259" key="1">
    <source>
        <dbReference type="PROSITE" id="PS51707"/>
    </source>
</evidence>
<dbReference type="SMART" id="SM00880">
    <property type="entry name" value="CHAD"/>
    <property type="match status" value="1"/>
</dbReference>
<dbReference type="SUPFAM" id="SSF55154">
    <property type="entry name" value="CYTH-like phosphatases"/>
    <property type="match status" value="1"/>
</dbReference>
<dbReference type="CDD" id="cd07374">
    <property type="entry name" value="CYTH-like_Pase"/>
    <property type="match status" value="1"/>
</dbReference>
<dbReference type="PANTHER" id="PTHR39339">
    <property type="entry name" value="SLR1444 PROTEIN"/>
    <property type="match status" value="1"/>
</dbReference>
<dbReference type="Pfam" id="PF05235">
    <property type="entry name" value="CHAD"/>
    <property type="match status" value="1"/>
</dbReference>
<evidence type="ECO:0000313" key="3">
    <source>
        <dbReference type="EMBL" id="MBB5641756.1"/>
    </source>
</evidence>
<dbReference type="Pfam" id="PF01928">
    <property type="entry name" value="CYTH"/>
    <property type="match status" value="1"/>
</dbReference>
<dbReference type="Gene3D" id="1.40.20.10">
    <property type="entry name" value="CHAD domain"/>
    <property type="match status" value="1"/>
</dbReference>
<dbReference type="OrthoDB" id="9777271at2"/>
<comment type="caution">
    <text evidence="3">The sequence shown here is derived from an EMBL/GenBank/DDBJ whole genome shotgun (WGS) entry which is preliminary data.</text>
</comment>
<dbReference type="InterPro" id="IPR007899">
    <property type="entry name" value="CHAD_dom"/>
</dbReference>
<reference evidence="3 4" key="1">
    <citation type="submission" date="2020-08" db="EMBL/GenBank/DDBJ databases">
        <title>Sequencing the genomes of 1000 actinobacteria strains.</title>
        <authorList>
            <person name="Klenk H.-P."/>
        </authorList>
    </citation>
    <scope>NUCLEOTIDE SEQUENCE [LARGE SCALE GENOMIC DNA]</scope>
    <source>
        <strain evidence="3 4">DSM 21065</strain>
    </source>
</reference>
<dbReference type="EMBL" id="JACHBQ010000001">
    <property type="protein sequence ID" value="MBB5641756.1"/>
    <property type="molecule type" value="Genomic_DNA"/>
</dbReference>